<dbReference type="InterPro" id="IPR053060">
    <property type="entry name" value="Cytokinesis_Signaling_Reg"/>
</dbReference>
<reference evidence="1 2" key="1">
    <citation type="submission" date="2020-07" db="EMBL/GenBank/DDBJ databases">
        <title>The yeast mating-type switching endonuclease HO is a domesticated member of an unorthodox homing genetic element family.</title>
        <authorList>
            <person name="Coughlan A.Y."/>
            <person name="Lombardi L."/>
            <person name="Braun-Galleani S."/>
            <person name="Martos A.R."/>
            <person name="Galeote V."/>
            <person name="Bigey F."/>
            <person name="Dequin S."/>
            <person name="Byrne K.P."/>
            <person name="Wolfe K.H."/>
        </authorList>
    </citation>
    <scope>NUCLEOTIDE SEQUENCE [LARGE SCALE GENOMIC DNA]</scope>
    <source>
        <strain evidence="1 2">NRRL Y-6702</strain>
    </source>
</reference>
<evidence type="ECO:0008006" key="3">
    <source>
        <dbReference type="Google" id="ProtNLM"/>
    </source>
</evidence>
<dbReference type="RefSeq" id="XP_037146536.1">
    <property type="nucleotide sequence ID" value="XM_037290641.1"/>
</dbReference>
<dbReference type="KEGG" id="zmk:HG535_0H01380"/>
<dbReference type="GeneID" id="59238614"/>
<keyword evidence="2" id="KW-1185">Reference proteome</keyword>
<name>A0A7H9B7U8_ZYGMR</name>
<proteinExistence type="predicted"/>
<organism evidence="1 2">
    <name type="scientific">Zygotorulaspora mrakii</name>
    <name type="common">Zygosaccharomyces mrakii</name>
    <dbReference type="NCBI Taxonomy" id="42260"/>
    <lineage>
        <taxon>Eukaryota</taxon>
        <taxon>Fungi</taxon>
        <taxon>Dikarya</taxon>
        <taxon>Ascomycota</taxon>
        <taxon>Saccharomycotina</taxon>
        <taxon>Saccharomycetes</taxon>
        <taxon>Saccharomycetales</taxon>
        <taxon>Saccharomycetaceae</taxon>
        <taxon>Zygotorulaspora</taxon>
    </lineage>
</organism>
<dbReference type="Proteomes" id="UP000509704">
    <property type="component" value="Chromosome 8"/>
</dbReference>
<dbReference type="GO" id="GO:0000917">
    <property type="term" value="P:division septum assembly"/>
    <property type="evidence" value="ECO:0007669"/>
    <property type="project" value="TreeGrafter"/>
</dbReference>
<evidence type="ECO:0000313" key="2">
    <source>
        <dbReference type="Proteomes" id="UP000509704"/>
    </source>
</evidence>
<sequence length="462" mass="52322">MTRPIISLKPSYNSVVRGCPGLPETLPRVECELRIRSSDAKPFKIDKIEIVLKTVESLINTSHHSFSSKPKLERTSTHYKKSIRISEKKLIGIDIPLTIGLPDDIKETNFNHNFGQAVTFLECGLRYNGLEERELFTRTINVERYTFLPSPKMFPSLGRKVYSPDKKFAVTYRLRNPCVTKDDFLHVDFELKLNSKGGHDNSVSSSSTTSLIFNKKSKARLKAAVVNVKEFLEVNSDDRTGSSGVNEPKENVLLEMGMPIDELITNNPIRWSMDIRILTQNELFKEFEDSLLESPLLSKSVNSSDEFSASNPKINTRLIQNKADGNPGLVPLQYHTSITTHRGNLFRILHGITVKFKIGNGKSFQISQPIDITPWKLSQLKNVEQLILQERETAKYARLFYENFGGLKKVVASASTGTHADRVEYPPLPPVVYPNDSRTLKKLNVEFSGEERSNRSRIPLLE</sequence>
<dbReference type="OrthoDB" id="4001642at2759"/>
<dbReference type="EMBL" id="CP058611">
    <property type="protein sequence ID" value="QLG74811.1"/>
    <property type="molecule type" value="Genomic_DNA"/>
</dbReference>
<dbReference type="GO" id="GO:0000935">
    <property type="term" value="C:division septum"/>
    <property type="evidence" value="ECO:0007669"/>
    <property type="project" value="TreeGrafter"/>
</dbReference>
<protein>
    <recommendedName>
        <fullName evidence="3">Arrestin-like N-terminal domain-containing protein</fullName>
    </recommendedName>
</protein>
<dbReference type="PANTHER" id="PTHR36419">
    <property type="entry name" value="ARRESTIN FAMILY PROTEIN 1"/>
    <property type="match status" value="1"/>
</dbReference>
<dbReference type="PANTHER" id="PTHR36419:SF1">
    <property type="entry name" value="RHO1 GEF LOCALIZING PROTEIN 1"/>
    <property type="match status" value="1"/>
</dbReference>
<evidence type="ECO:0000313" key="1">
    <source>
        <dbReference type="EMBL" id="QLG74811.1"/>
    </source>
</evidence>
<dbReference type="AlphaFoldDB" id="A0A7H9B7U8"/>
<gene>
    <name evidence="1" type="ORF">HG535_0H01380</name>
</gene>
<accession>A0A7H9B7U8</accession>